<feature type="compositionally biased region" description="Pro residues" evidence="1">
    <location>
        <begin position="45"/>
        <end position="54"/>
    </location>
</feature>
<reference evidence="3" key="1">
    <citation type="submission" date="2021-11" db="EMBL/GenBank/DDBJ databases">
        <authorList>
            <consortium name="Genoscope - CEA"/>
            <person name="William W."/>
        </authorList>
    </citation>
    <scope>NUCLEOTIDE SEQUENCE</scope>
</reference>
<comment type="caution">
    <text evidence="3">The sequence shown here is derived from an EMBL/GenBank/DDBJ whole genome shotgun (WGS) entry which is preliminary data.</text>
</comment>
<dbReference type="PANTHER" id="PTHR48148:SF2">
    <property type="entry name" value="PA14 DOMAIN-CONTAINING PROTEIN"/>
    <property type="match status" value="1"/>
</dbReference>
<feature type="region of interest" description="Disordered" evidence="1">
    <location>
        <begin position="424"/>
        <end position="449"/>
    </location>
</feature>
<keyword evidence="2" id="KW-0732">Signal</keyword>
<dbReference type="PANTHER" id="PTHR48148">
    <property type="entry name" value="KERATINOCYTE PROLINE-RICH PROTEIN"/>
    <property type="match status" value="1"/>
</dbReference>
<sequence>MRTIWFTALVLGVASAVDSAATPAPQSRPTPQTARPRPKPRPRPRPTPTRPPTGRPMEERVADLERENEKLRQTLQPPAPAPTERQDEDAEPPKPKAEPPTPKAECLLASVPRKELSACVLANGFCVASQTECTELGGRYDSKGCGGGGDCACCEGIPEEPTPKPTPAPTVPRPTRNECPLQRVPRKSLSACVLANGFCVGSPDECTELGGRYDARGCGGGDECACCEAIPTEPPSPRPTLSPAPSSDSACELTEVSPSSLRTCIKTGGYCVATARECEALGGTFDAVGCGPSASCGCCGDVPDDEDEDKEEAANEEPAAKHLRASTPAPSVGRRTPRHAYWWTPRPTFAPVPPPPPPRIFLYVRLVAVLMGLAALAAALPEPTHPALKILRWPFYQLFVCMRAGVVGACGLCFSFGDGIAESRPPRPPTKVELSKVRSDGSDDALLGDGDLNDAFAEFENEHDKNPFNLSATTSRRR</sequence>
<name>A0A8J2SNW2_9STRA</name>
<feature type="region of interest" description="Disordered" evidence="1">
    <location>
        <begin position="18"/>
        <end position="103"/>
    </location>
</feature>
<accession>A0A8J2SNW2</accession>
<feature type="signal peptide" evidence="2">
    <location>
        <begin position="1"/>
        <end position="16"/>
    </location>
</feature>
<evidence type="ECO:0000256" key="2">
    <source>
        <dbReference type="SAM" id="SignalP"/>
    </source>
</evidence>
<evidence type="ECO:0000313" key="3">
    <source>
        <dbReference type="EMBL" id="CAH0370844.1"/>
    </source>
</evidence>
<feature type="chain" id="PRO_5035254814" evidence="2">
    <location>
        <begin position="17"/>
        <end position="478"/>
    </location>
</feature>
<dbReference type="EMBL" id="CAKKNE010000003">
    <property type="protein sequence ID" value="CAH0370844.1"/>
    <property type="molecule type" value="Genomic_DNA"/>
</dbReference>
<dbReference type="AlphaFoldDB" id="A0A8J2SNW2"/>
<feature type="region of interest" description="Disordered" evidence="1">
    <location>
        <begin position="307"/>
        <end position="335"/>
    </location>
</feature>
<protein>
    <submittedName>
        <fullName evidence="3">Uncharacterized protein</fullName>
    </submittedName>
</protein>
<dbReference type="Proteomes" id="UP000789595">
    <property type="component" value="Unassembled WGS sequence"/>
</dbReference>
<gene>
    <name evidence="3" type="ORF">PECAL_3P07550</name>
</gene>
<feature type="compositionally biased region" description="Basic and acidic residues" evidence="1">
    <location>
        <begin position="56"/>
        <end position="72"/>
    </location>
</feature>
<evidence type="ECO:0000256" key="1">
    <source>
        <dbReference type="SAM" id="MobiDB-lite"/>
    </source>
</evidence>
<evidence type="ECO:0000313" key="4">
    <source>
        <dbReference type="Proteomes" id="UP000789595"/>
    </source>
</evidence>
<keyword evidence="4" id="KW-1185">Reference proteome</keyword>
<proteinExistence type="predicted"/>
<organism evidence="3 4">
    <name type="scientific">Pelagomonas calceolata</name>
    <dbReference type="NCBI Taxonomy" id="35677"/>
    <lineage>
        <taxon>Eukaryota</taxon>
        <taxon>Sar</taxon>
        <taxon>Stramenopiles</taxon>
        <taxon>Ochrophyta</taxon>
        <taxon>Pelagophyceae</taxon>
        <taxon>Pelagomonadales</taxon>
        <taxon>Pelagomonadaceae</taxon>
        <taxon>Pelagomonas</taxon>
    </lineage>
</organism>